<reference evidence="1 2" key="1">
    <citation type="submission" date="2013-05" db="EMBL/GenBank/DDBJ databases">
        <title>Draft genome sequence of Rubidibacter lacunae KORDI 51-2.</title>
        <authorList>
            <person name="Choi D.H."/>
            <person name="Noh J.H."/>
            <person name="Kwon K.-K."/>
            <person name="Lee J.-H."/>
            <person name="Ryu J.-Y."/>
        </authorList>
    </citation>
    <scope>NUCLEOTIDE SEQUENCE [LARGE SCALE GENOMIC DNA]</scope>
    <source>
        <strain evidence="1 2">KORDI 51-2</strain>
    </source>
</reference>
<organism evidence="1 2">
    <name type="scientific">Rubidibacter lacunae KORDI 51-2</name>
    <dbReference type="NCBI Taxonomy" id="582515"/>
    <lineage>
        <taxon>Bacteria</taxon>
        <taxon>Bacillati</taxon>
        <taxon>Cyanobacteriota</taxon>
        <taxon>Cyanophyceae</taxon>
        <taxon>Oscillatoriophycideae</taxon>
        <taxon>Chroococcales</taxon>
        <taxon>Aphanothecaceae</taxon>
        <taxon>Rubidibacter</taxon>
    </lineage>
</organism>
<protein>
    <submittedName>
        <fullName evidence="1">Uncharacterized protein</fullName>
    </submittedName>
</protein>
<evidence type="ECO:0000313" key="1">
    <source>
        <dbReference type="EMBL" id="ERN39821.1"/>
    </source>
</evidence>
<name>U5DDW7_9CHRO</name>
<accession>U5DDW7</accession>
<dbReference type="Proteomes" id="UP000016960">
    <property type="component" value="Unassembled WGS sequence"/>
</dbReference>
<sequence length="320" mass="36988">MRLSPLPNKNVDIRVSLIELEIFRNSFGEARNYLKGEEYLDETRRYNPGEFHELQVKLDSASRDIQLSGFVELRLNERELEMLHTSLNMTRSITHNSDGSEFGKHTKQNESKVKEIMSLTRNFLYTKPLEGDTRFKVDSILREVILKNIDFLGVSIPRPCKIRGESYLEFKQGTLNFLFLSQSHSKTRSLMQIFLVDEQRKIALKTAVQTISLYLLSELYAYLIVFARASAGLETVEQYGFVIKNVMSGLRSFRMEAFPILAENKKNALDVHLEIEGMFSPGSENETTLLELQERFELEVIYQFCSKIQEYLRKVGGAVE</sequence>
<comment type="caution">
    <text evidence="1">The sequence shown here is derived from an EMBL/GenBank/DDBJ whole genome shotgun (WGS) entry which is preliminary data.</text>
</comment>
<gene>
    <name evidence="1" type="ORF">KR51_00037370</name>
</gene>
<evidence type="ECO:0000313" key="2">
    <source>
        <dbReference type="Proteomes" id="UP000016960"/>
    </source>
</evidence>
<proteinExistence type="predicted"/>
<dbReference type="EMBL" id="ASSJ01000092">
    <property type="protein sequence ID" value="ERN39821.1"/>
    <property type="molecule type" value="Genomic_DNA"/>
</dbReference>
<keyword evidence="2" id="KW-1185">Reference proteome</keyword>
<dbReference type="STRING" id="582515.KR51_00037370"/>
<dbReference type="AlphaFoldDB" id="U5DDW7"/>
<dbReference type="InParanoid" id="U5DDW7"/>